<organism evidence="10 11">
    <name type="scientific">Talaromyces proteolyticus</name>
    <dbReference type="NCBI Taxonomy" id="1131652"/>
    <lineage>
        <taxon>Eukaryota</taxon>
        <taxon>Fungi</taxon>
        <taxon>Dikarya</taxon>
        <taxon>Ascomycota</taxon>
        <taxon>Pezizomycotina</taxon>
        <taxon>Eurotiomycetes</taxon>
        <taxon>Eurotiomycetidae</taxon>
        <taxon>Eurotiales</taxon>
        <taxon>Trichocomaceae</taxon>
        <taxon>Talaromyces</taxon>
        <taxon>Talaromyces sect. Bacilispori</taxon>
    </lineage>
</organism>
<feature type="transmembrane region" description="Helical" evidence="8">
    <location>
        <begin position="296"/>
        <end position="317"/>
    </location>
</feature>
<feature type="transmembrane region" description="Helical" evidence="8">
    <location>
        <begin position="79"/>
        <end position="98"/>
    </location>
</feature>
<dbReference type="Gene3D" id="1.20.1250.20">
    <property type="entry name" value="MFS general substrate transporter like domains"/>
    <property type="match status" value="1"/>
</dbReference>
<keyword evidence="4 8" id="KW-0812">Transmembrane</keyword>
<dbReference type="InterPro" id="IPR005828">
    <property type="entry name" value="MFS_sugar_transport-like"/>
</dbReference>
<dbReference type="GeneID" id="70243435"/>
<keyword evidence="5 8" id="KW-1133">Transmembrane helix</keyword>
<dbReference type="Pfam" id="PF00083">
    <property type="entry name" value="Sugar_tr"/>
    <property type="match status" value="1"/>
</dbReference>
<comment type="subcellular location">
    <subcellularLocation>
        <location evidence="1">Membrane</location>
        <topology evidence="1">Multi-pass membrane protein</topology>
    </subcellularLocation>
</comment>
<comment type="caution">
    <text evidence="10">The sequence shown here is derived from an EMBL/GenBank/DDBJ whole genome shotgun (WGS) entry which is preliminary data.</text>
</comment>
<sequence>MAKLTPFNIAISCFGALGAFSYGFGFAIFVTSIGQPGFFTYFNLDRDILGAISGLFNFGLAAGALLQGWISDSFGRKKAFAFASMCSLIGGALVAGSATIPMLIIVRMLQGIGLGILVALVPIYNTEVAPPHRRGMLSGLTALNFALGYLVCAWVSVGTYYAKDITLQWRLPLALACLGPLIILAGLPFIPESPRFLTMTGKTDKAWEVLRKIHHDKNDPEDLAAHAEYTQIMRQLEHDKEEETGYIKMFTKPSWRKRTLLAMFIQFAAQSTGILAIANFLILILDTLGMEGAMPLILYGVFATIASISLLISLFVVDRIGRRKLFLIGFPGLGVVLLIEALLQRQYLDSNNKAGLGACAAMLYVYMVIYTVCIDATSFVWMSEIFPTTTRSKGVGLGFFAYSVGAITYTTPSALEFRNIKYNIFYLYMGLCFISTVVVYFFICETKGLPVEEIGGLFGDKVVVHLTSDGQGIVEDNSSKAEIENMEVVEKF</sequence>
<feature type="transmembrane region" description="Helical" evidence="8">
    <location>
        <begin position="394"/>
        <end position="412"/>
    </location>
</feature>
<reference evidence="10" key="1">
    <citation type="submission" date="2021-12" db="EMBL/GenBank/DDBJ databases">
        <title>Convergent genome expansion in fungi linked to evolution of root-endophyte symbiosis.</title>
        <authorList>
            <consortium name="DOE Joint Genome Institute"/>
            <person name="Ke Y.-H."/>
            <person name="Bonito G."/>
            <person name="Liao H.-L."/>
            <person name="Looney B."/>
            <person name="Rojas-Flechas A."/>
            <person name="Nash J."/>
            <person name="Hameed K."/>
            <person name="Schadt C."/>
            <person name="Martin F."/>
            <person name="Crous P.W."/>
            <person name="Miettinen O."/>
            <person name="Magnuson J.K."/>
            <person name="Labbe J."/>
            <person name="Jacobson D."/>
            <person name="Doktycz M.J."/>
            <person name="Veneault-Fourrey C."/>
            <person name="Kuo A."/>
            <person name="Mondo S."/>
            <person name="Calhoun S."/>
            <person name="Riley R."/>
            <person name="Ohm R."/>
            <person name="LaButti K."/>
            <person name="Andreopoulos B."/>
            <person name="Pangilinan J."/>
            <person name="Nolan M."/>
            <person name="Tritt A."/>
            <person name="Clum A."/>
            <person name="Lipzen A."/>
            <person name="Daum C."/>
            <person name="Barry K."/>
            <person name="Grigoriev I.V."/>
            <person name="Vilgalys R."/>
        </authorList>
    </citation>
    <scope>NUCLEOTIDE SEQUENCE</scope>
    <source>
        <strain evidence="10">PMI_201</strain>
    </source>
</reference>
<dbReference type="Proteomes" id="UP001201262">
    <property type="component" value="Unassembled WGS sequence"/>
</dbReference>
<accession>A0AAD4PXK1</accession>
<dbReference type="PROSITE" id="PS00216">
    <property type="entry name" value="SUGAR_TRANSPORT_1"/>
    <property type="match status" value="1"/>
</dbReference>
<feature type="transmembrane region" description="Helical" evidence="8">
    <location>
        <begin position="324"/>
        <end position="343"/>
    </location>
</feature>
<name>A0AAD4PXK1_9EURO</name>
<protein>
    <submittedName>
        <fullName evidence="10">General substrate transporter</fullName>
    </submittedName>
</protein>
<dbReference type="PROSITE" id="PS00217">
    <property type="entry name" value="SUGAR_TRANSPORT_2"/>
    <property type="match status" value="1"/>
</dbReference>
<feature type="transmembrane region" description="Helical" evidence="8">
    <location>
        <begin position="48"/>
        <end position="67"/>
    </location>
</feature>
<evidence type="ECO:0000256" key="3">
    <source>
        <dbReference type="ARBA" id="ARBA00022448"/>
    </source>
</evidence>
<dbReference type="FunFam" id="1.20.1250.20:FF:000134">
    <property type="entry name" value="MFS sugar transporter protein"/>
    <property type="match status" value="1"/>
</dbReference>
<evidence type="ECO:0000256" key="7">
    <source>
        <dbReference type="RuleBase" id="RU003346"/>
    </source>
</evidence>
<evidence type="ECO:0000256" key="1">
    <source>
        <dbReference type="ARBA" id="ARBA00004141"/>
    </source>
</evidence>
<dbReference type="NCBIfam" id="TIGR00879">
    <property type="entry name" value="SP"/>
    <property type="match status" value="1"/>
</dbReference>
<dbReference type="PANTHER" id="PTHR48022">
    <property type="entry name" value="PLASTIDIC GLUCOSE TRANSPORTER 4"/>
    <property type="match status" value="1"/>
</dbReference>
<feature type="transmembrane region" description="Helical" evidence="8">
    <location>
        <begin position="136"/>
        <end position="157"/>
    </location>
</feature>
<dbReference type="GO" id="GO:0005351">
    <property type="term" value="F:carbohydrate:proton symporter activity"/>
    <property type="evidence" value="ECO:0007669"/>
    <property type="project" value="TreeGrafter"/>
</dbReference>
<dbReference type="InterPro" id="IPR005829">
    <property type="entry name" value="Sugar_transporter_CS"/>
</dbReference>
<keyword evidence="6 8" id="KW-0472">Membrane</keyword>
<dbReference type="EMBL" id="JAJTJA010000007">
    <property type="protein sequence ID" value="KAH8696454.1"/>
    <property type="molecule type" value="Genomic_DNA"/>
</dbReference>
<dbReference type="InterPro" id="IPR050360">
    <property type="entry name" value="MFS_Sugar_Transporters"/>
</dbReference>
<evidence type="ECO:0000256" key="8">
    <source>
        <dbReference type="SAM" id="Phobius"/>
    </source>
</evidence>
<feature type="transmembrane region" description="Helical" evidence="8">
    <location>
        <begin position="7"/>
        <end position="28"/>
    </location>
</feature>
<evidence type="ECO:0000256" key="6">
    <source>
        <dbReference type="ARBA" id="ARBA00023136"/>
    </source>
</evidence>
<evidence type="ECO:0000256" key="2">
    <source>
        <dbReference type="ARBA" id="ARBA00010992"/>
    </source>
</evidence>
<dbReference type="GO" id="GO:0016020">
    <property type="term" value="C:membrane"/>
    <property type="evidence" value="ECO:0007669"/>
    <property type="project" value="UniProtKB-SubCell"/>
</dbReference>
<dbReference type="PRINTS" id="PR00171">
    <property type="entry name" value="SUGRTRNSPORT"/>
</dbReference>
<feature type="transmembrane region" description="Helical" evidence="8">
    <location>
        <begin position="169"/>
        <end position="190"/>
    </location>
</feature>
<dbReference type="PROSITE" id="PS50850">
    <property type="entry name" value="MFS"/>
    <property type="match status" value="1"/>
</dbReference>
<keyword evidence="11" id="KW-1185">Reference proteome</keyword>
<proteinExistence type="inferred from homology"/>
<evidence type="ECO:0000256" key="4">
    <source>
        <dbReference type="ARBA" id="ARBA00022692"/>
    </source>
</evidence>
<gene>
    <name evidence="10" type="ORF">BGW36DRAFT_343301</name>
</gene>
<evidence type="ECO:0000259" key="9">
    <source>
        <dbReference type="PROSITE" id="PS50850"/>
    </source>
</evidence>
<dbReference type="AlphaFoldDB" id="A0AAD4PXK1"/>
<feature type="transmembrane region" description="Helical" evidence="8">
    <location>
        <begin position="424"/>
        <end position="443"/>
    </location>
</feature>
<feature type="transmembrane region" description="Helical" evidence="8">
    <location>
        <begin position="363"/>
        <end position="382"/>
    </location>
</feature>
<evidence type="ECO:0000313" key="10">
    <source>
        <dbReference type="EMBL" id="KAH8696454.1"/>
    </source>
</evidence>
<feature type="transmembrane region" description="Helical" evidence="8">
    <location>
        <begin position="259"/>
        <end position="284"/>
    </location>
</feature>
<dbReference type="RefSeq" id="XP_046071390.1">
    <property type="nucleotide sequence ID" value="XM_046213148.1"/>
</dbReference>
<keyword evidence="3 7" id="KW-0813">Transport</keyword>
<evidence type="ECO:0000256" key="5">
    <source>
        <dbReference type="ARBA" id="ARBA00022989"/>
    </source>
</evidence>
<comment type="similarity">
    <text evidence="2 7">Belongs to the major facilitator superfamily. Sugar transporter (TC 2.A.1.1) family.</text>
</comment>
<dbReference type="InterPro" id="IPR003663">
    <property type="entry name" value="Sugar/inositol_transpt"/>
</dbReference>
<dbReference type="PANTHER" id="PTHR48022:SF11">
    <property type="entry name" value="MONOSACCHARIDE TRANSPORTER (HXT8), PUTATIVE (AFU_ORTHOLOGUE AFUA_2G08120)-RELATED"/>
    <property type="match status" value="1"/>
</dbReference>
<feature type="transmembrane region" description="Helical" evidence="8">
    <location>
        <begin position="104"/>
        <end position="124"/>
    </location>
</feature>
<dbReference type="SUPFAM" id="SSF103473">
    <property type="entry name" value="MFS general substrate transporter"/>
    <property type="match status" value="1"/>
</dbReference>
<evidence type="ECO:0000313" key="11">
    <source>
        <dbReference type="Proteomes" id="UP001201262"/>
    </source>
</evidence>
<dbReference type="InterPro" id="IPR020846">
    <property type="entry name" value="MFS_dom"/>
</dbReference>
<feature type="domain" description="Major facilitator superfamily (MFS) profile" evidence="9">
    <location>
        <begin position="11"/>
        <end position="447"/>
    </location>
</feature>
<dbReference type="InterPro" id="IPR036259">
    <property type="entry name" value="MFS_trans_sf"/>
</dbReference>